<dbReference type="PROSITE" id="PS01360">
    <property type="entry name" value="ZF_MYND_1"/>
    <property type="match status" value="1"/>
</dbReference>
<dbReference type="AlphaFoldDB" id="A0A9W6F4Z9"/>
<reference evidence="7 8" key="1">
    <citation type="journal article" date="2023" name="Commun. Biol.">
        <title>Reorganization of the ancestral sex-determining regions during the evolution of trioecy in Pleodorina starrii.</title>
        <authorList>
            <person name="Takahashi K."/>
            <person name="Suzuki S."/>
            <person name="Kawai-Toyooka H."/>
            <person name="Yamamoto K."/>
            <person name="Hamaji T."/>
            <person name="Ootsuki R."/>
            <person name="Yamaguchi H."/>
            <person name="Kawachi M."/>
            <person name="Higashiyama T."/>
            <person name="Nozaki H."/>
        </authorList>
    </citation>
    <scope>NUCLEOTIDE SEQUENCE [LARGE SCALE GENOMIC DNA]</scope>
    <source>
        <strain evidence="7 8">NIES-4479</strain>
    </source>
</reference>
<dbReference type="GO" id="GO:0008270">
    <property type="term" value="F:zinc ion binding"/>
    <property type="evidence" value="ECO:0007669"/>
    <property type="project" value="UniProtKB-KW"/>
</dbReference>
<dbReference type="OrthoDB" id="537994at2759"/>
<dbReference type="EMBL" id="BRXU01000014">
    <property type="protein sequence ID" value="GLC56025.1"/>
    <property type="molecule type" value="Genomic_DNA"/>
</dbReference>
<evidence type="ECO:0000256" key="3">
    <source>
        <dbReference type="ARBA" id="ARBA00022833"/>
    </source>
</evidence>
<protein>
    <recommendedName>
        <fullName evidence="6">MYND-type domain-containing protein</fullName>
    </recommendedName>
</protein>
<comment type="caution">
    <text evidence="7">The sequence shown here is derived from an EMBL/GenBank/DDBJ whole genome shotgun (WGS) entry which is preliminary data.</text>
</comment>
<dbReference type="InterPro" id="IPR002893">
    <property type="entry name" value="Znf_MYND"/>
</dbReference>
<name>A0A9W6F4Z9_9CHLO</name>
<dbReference type="PANTHER" id="PTHR28069">
    <property type="entry name" value="GH20023P"/>
    <property type="match status" value="1"/>
</dbReference>
<gene>
    <name evidence="7" type="primary">PLEST002967</name>
    <name evidence="7" type="ORF">PLESTB_001056500</name>
</gene>
<evidence type="ECO:0000259" key="6">
    <source>
        <dbReference type="PROSITE" id="PS50865"/>
    </source>
</evidence>
<dbReference type="InterPro" id="IPR046824">
    <property type="entry name" value="Mss51-like_C"/>
</dbReference>
<dbReference type="Pfam" id="PF01753">
    <property type="entry name" value="zf-MYND"/>
    <property type="match status" value="1"/>
</dbReference>
<dbReference type="SUPFAM" id="SSF144232">
    <property type="entry name" value="HIT/MYND zinc finger-like"/>
    <property type="match status" value="1"/>
</dbReference>
<keyword evidence="3" id="KW-0862">Zinc</keyword>
<dbReference type="PANTHER" id="PTHR28069:SF2">
    <property type="entry name" value="GH20023P"/>
    <property type="match status" value="1"/>
</dbReference>
<dbReference type="Proteomes" id="UP001165080">
    <property type="component" value="Unassembled WGS sequence"/>
</dbReference>
<evidence type="ECO:0000256" key="1">
    <source>
        <dbReference type="ARBA" id="ARBA00022723"/>
    </source>
</evidence>
<keyword evidence="1" id="KW-0479">Metal-binding</keyword>
<keyword evidence="2 4" id="KW-0863">Zinc-finger</keyword>
<accession>A0A9W6F4Z9</accession>
<proteinExistence type="predicted"/>
<dbReference type="Pfam" id="PF20179">
    <property type="entry name" value="MSS51_C"/>
    <property type="match status" value="1"/>
</dbReference>
<evidence type="ECO:0000313" key="8">
    <source>
        <dbReference type="Proteomes" id="UP001165080"/>
    </source>
</evidence>
<evidence type="ECO:0000256" key="4">
    <source>
        <dbReference type="PROSITE-ProRule" id="PRU00134"/>
    </source>
</evidence>
<keyword evidence="8" id="KW-1185">Reference proteome</keyword>
<organism evidence="7 8">
    <name type="scientific">Pleodorina starrii</name>
    <dbReference type="NCBI Taxonomy" id="330485"/>
    <lineage>
        <taxon>Eukaryota</taxon>
        <taxon>Viridiplantae</taxon>
        <taxon>Chlorophyta</taxon>
        <taxon>core chlorophytes</taxon>
        <taxon>Chlorophyceae</taxon>
        <taxon>CS clade</taxon>
        <taxon>Chlamydomonadales</taxon>
        <taxon>Volvocaceae</taxon>
        <taxon>Pleodorina</taxon>
    </lineage>
</organism>
<feature type="domain" description="MYND-type" evidence="6">
    <location>
        <begin position="18"/>
        <end position="57"/>
    </location>
</feature>
<evidence type="ECO:0000313" key="7">
    <source>
        <dbReference type="EMBL" id="GLC56025.1"/>
    </source>
</evidence>
<dbReference type="Gene3D" id="6.10.140.2220">
    <property type="match status" value="1"/>
</dbReference>
<evidence type="ECO:0000256" key="5">
    <source>
        <dbReference type="SAM" id="MobiDB-lite"/>
    </source>
</evidence>
<dbReference type="PROSITE" id="PS50865">
    <property type="entry name" value="ZF_MYND_2"/>
    <property type="match status" value="1"/>
</dbReference>
<sequence>MTSITMDPPHVVNTGAGCSACCNVAPGRLLRCGACDSAWYCSEECQRKHFKEHKPFCRALRLFQSLQKDLPPETWPRTARDFYVQRTNCQRILEPMLRRPLSRAELRAILGEAKCSICMRTRLQLARSGATAAAAAAPAAAAANGGTAQVQADAAAAAAKRPLPPKDPDTSSGDGRGGERSGGNGELHKANGTAQVTTTANGGGAAAVLSCCPHCHWGWACPEHRDAYLAGPHAAVCLSYQHMNDSQLLTHRYLTATGRLPNYVPDKLPRPMGQSGQSGAVASWQPVPAGWAAFQAWRPLPAFDQAMMCLLTKRMSQALTVAQALQHHYTPQQLACRSSLEIHVLGASAFEVPADRIWEEILNLMPPYCPTETQQPPAPAANGAAAANGADTANGAATAVVNGSGGGGGGGVGGPRVLHVAFVGPELREIIVEESDGRALPQGTALSVPPPPPGRELLYSYHLCPYQEFAAGRKGECSWRRPDIAVAFNSGISEYDREMWAPALEVLVQHGVPVVFTSYNGEEAAADAAAWRAAGGEVTLGPERNPFRAMEPVAEPSQVDNFYYQNYFWWCGRARGKQQQQQ</sequence>
<evidence type="ECO:0000256" key="2">
    <source>
        <dbReference type="ARBA" id="ARBA00022771"/>
    </source>
</evidence>
<feature type="region of interest" description="Disordered" evidence="5">
    <location>
        <begin position="153"/>
        <end position="189"/>
    </location>
</feature>